<dbReference type="SMART" id="SM00421">
    <property type="entry name" value="HTH_LUXR"/>
    <property type="match status" value="1"/>
</dbReference>
<feature type="domain" description="HTH luxR-type" evidence="1">
    <location>
        <begin position="137"/>
        <end position="194"/>
    </location>
</feature>
<dbReference type="GO" id="GO:0003677">
    <property type="term" value="F:DNA binding"/>
    <property type="evidence" value="ECO:0007669"/>
    <property type="project" value="InterPro"/>
</dbReference>
<reference evidence="2" key="1">
    <citation type="journal article" date="2014" name="Int. J. Syst. Evol. Microbiol.">
        <title>Complete genome sequence of Corynebacterium casei LMG S-19264T (=DSM 44701T), isolated from a smear-ripened cheese.</title>
        <authorList>
            <consortium name="US DOE Joint Genome Institute (JGI-PGF)"/>
            <person name="Walter F."/>
            <person name="Albersmeier A."/>
            <person name="Kalinowski J."/>
            <person name="Ruckert C."/>
        </authorList>
    </citation>
    <scope>NUCLEOTIDE SEQUENCE</scope>
    <source>
        <strain evidence="2">CGMCC 1.15425</strain>
    </source>
</reference>
<dbReference type="EMBL" id="BMIY01000007">
    <property type="protein sequence ID" value="GFZ75685.1"/>
    <property type="molecule type" value="Genomic_DNA"/>
</dbReference>
<proteinExistence type="predicted"/>
<keyword evidence="3" id="KW-1185">Reference proteome</keyword>
<protein>
    <recommendedName>
        <fullName evidence="1">HTH luxR-type domain-containing protein</fullName>
    </recommendedName>
</protein>
<organism evidence="2 3">
    <name type="scientific">Pseudohongiella nitratireducens</name>
    <dbReference type="NCBI Taxonomy" id="1768907"/>
    <lineage>
        <taxon>Bacteria</taxon>
        <taxon>Pseudomonadati</taxon>
        <taxon>Pseudomonadota</taxon>
        <taxon>Gammaproteobacteria</taxon>
        <taxon>Pseudomonadales</taxon>
        <taxon>Pseudohongiellaceae</taxon>
        <taxon>Pseudohongiella</taxon>
    </lineage>
</organism>
<dbReference type="GO" id="GO:0006355">
    <property type="term" value="P:regulation of DNA-templated transcription"/>
    <property type="evidence" value="ECO:0007669"/>
    <property type="project" value="InterPro"/>
</dbReference>
<gene>
    <name evidence="2" type="ORF">GCM10011403_17400</name>
</gene>
<dbReference type="SUPFAM" id="SSF46894">
    <property type="entry name" value="C-terminal effector domain of the bipartite response regulators"/>
    <property type="match status" value="1"/>
</dbReference>
<dbReference type="InterPro" id="IPR016032">
    <property type="entry name" value="Sig_transdc_resp-reg_C-effctor"/>
</dbReference>
<comment type="caution">
    <text evidence="2">The sequence shown here is derived from an EMBL/GenBank/DDBJ whole genome shotgun (WGS) entry which is preliminary data.</text>
</comment>
<dbReference type="InterPro" id="IPR000792">
    <property type="entry name" value="Tscrpt_reg_LuxR_C"/>
</dbReference>
<dbReference type="InterPro" id="IPR036388">
    <property type="entry name" value="WH-like_DNA-bd_sf"/>
</dbReference>
<dbReference type="AlphaFoldDB" id="A0A916QLE7"/>
<dbReference type="Gene3D" id="1.10.10.10">
    <property type="entry name" value="Winged helix-like DNA-binding domain superfamily/Winged helix DNA-binding domain"/>
    <property type="match status" value="1"/>
</dbReference>
<evidence type="ECO:0000313" key="2">
    <source>
        <dbReference type="EMBL" id="GFZ75685.1"/>
    </source>
</evidence>
<dbReference type="Pfam" id="PF00196">
    <property type="entry name" value="GerE"/>
    <property type="match status" value="1"/>
</dbReference>
<name>A0A916QLE7_9GAMM</name>
<accession>A0A916QLE7</accession>
<reference evidence="2" key="2">
    <citation type="submission" date="2020-09" db="EMBL/GenBank/DDBJ databases">
        <authorList>
            <person name="Sun Q."/>
            <person name="Zhou Y."/>
        </authorList>
    </citation>
    <scope>NUCLEOTIDE SEQUENCE</scope>
    <source>
        <strain evidence="2">CGMCC 1.15425</strain>
    </source>
</reference>
<sequence length="198" mass="22680">MLGWRPAATHHLYKPEPLVKLVKRKVRALNNGDISESTRNHVRQAGRFRVVTLAEHVSDEYFVSDEYHDSYQAMGLADSMWCIIPVNDDCESYFCVQRGAGEKPFTQEDKRFMAMALRGVKWFHRQLMLSYGLLVADSPITASERRVVKGLLSGKSELEIAEKLGWTKATTHGYVTQVYRKFNVRGRPEFAALWLGNK</sequence>
<evidence type="ECO:0000259" key="1">
    <source>
        <dbReference type="SMART" id="SM00421"/>
    </source>
</evidence>
<dbReference type="Proteomes" id="UP000627715">
    <property type="component" value="Unassembled WGS sequence"/>
</dbReference>
<evidence type="ECO:0000313" key="3">
    <source>
        <dbReference type="Proteomes" id="UP000627715"/>
    </source>
</evidence>